<evidence type="ECO:0000256" key="2">
    <source>
        <dbReference type="ARBA" id="ARBA00006285"/>
    </source>
</evidence>
<dbReference type="Pfam" id="PF14845">
    <property type="entry name" value="Glycohydro_20b2"/>
    <property type="match status" value="1"/>
</dbReference>
<dbReference type="PIRSF" id="PIRSF001093">
    <property type="entry name" value="B-hxosamndse_ab_euk"/>
    <property type="match status" value="1"/>
</dbReference>
<dbReference type="GO" id="GO:0000272">
    <property type="term" value="P:polysaccharide catabolic process"/>
    <property type="evidence" value="ECO:0007669"/>
    <property type="project" value="UniProtKB-KW"/>
</dbReference>
<evidence type="ECO:0000256" key="10">
    <source>
        <dbReference type="PIRNR" id="PIRNR001093"/>
    </source>
</evidence>
<evidence type="ECO:0000256" key="3">
    <source>
        <dbReference type="ARBA" id="ARBA00022729"/>
    </source>
</evidence>
<feature type="domain" description="Glycoside hydrolase family 20 catalytic" evidence="14">
    <location>
        <begin position="180"/>
        <end position="493"/>
    </location>
</feature>
<dbReference type="GO" id="GO:0005764">
    <property type="term" value="C:lysosome"/>
    <property type="evidence" value="ECO:0007669"/>
    <property type="project" value="TreeGrafter"/>
</dbReference>
<keyword evidence="6" id="KW-0325">Glycoprotein</keyword>
<evidence type="ECO:0000256" key="9">
    <source>
        <dbReference type="ARBA" id="ARBA00023326"/>
    </source>
</evidence>
<dbReference type="FunFam" id="3.20.20.80:FF:000063">
    <property type="entry name" value="Beta-hexosaminidase"/>
    <property type="match status" value="1"/>
</dbReference>
<dbReference type="GO" id="GO:0006032">
    <property type="term" value="P:chitin catabolic process"/>
    <property type="evidence" value="ECO:0007669"/>
    <property type="project" value="UniProtKB-KW"/>
</dbReference>
<keyword evidence="7" id="KW-0119">Carbohydrate metabolism</keyword>
<dbReference type="SUPFAM" id="SSF51445">
    <property type="entry name" value="(Trans)glycosidases"/>
    <property type="match status" value="1"/>
</dbReference>
<keyword evidence="17" id="KW-1185">Reference proteome</keyword>
<evidence type="ECO:0000256" key="6">
    <source>
        <dbReference type="ARBA" id="ARBA00023180"/>
    </source>
</evidence>
<dbReference type="PANTHER" id="PTHR22600:SF21">
    <property type="entry name" value="BETA-HEXOSAMINIDASE A"/>
    <property type="match status" value="1"/>
</dbReference>
<evidence type="ECO:0000256" key="11">
    <source>
        <dbReference type="PIRSR" id="PIRSR001093-1"/>
    </source>
</evidence>
<feature type="chain" id="PRO_5040472116" description="Beta-hexosaminidase" evidence="13">
    <location>
        <begin position="17"/>
        <end position="540"/>
    </location>
</feature>
<dbReference type="Pfam" id="PF00728">
    <property type="entry name" value="Glyco_hydro_20"/>
    <property type="match status" value="1"/>
</dbReference>
<comment type="similarity">
    <text evidence="2 10">Belongs to the glycosyl hydrolase 20 family.</text>
</comment>
<dbReference type="InterPro" id="IPR029019">
    <property type="entry name" value="HEX_eukaryotic_N"/>
</dbReference>
<evidence type="ECO:0000256" key="8">
    <source>
        <dbReference type="ARBA" id="ARBA00023295"/>
    </source>
</evidence>
<sequence length="540" mass="62683">MMKFLLLFVYIGLGSGMSIVNPGPKFPPTKGHVWPKPQEETKENKYFLFNPSHFKVKVLGQNCTILVNAINRYSFIIKNKSGLHHRRNHERRRRRIGRDENYLGGIDELQVDLTEPCEEYPHFEMDESYKLNVSSTSTLRSASVWGIIRGLETFSQLFYLSNDRNELRVNATKITDFPQYSHRGLLLDTSRHYISMSNILKMLDAMSYNKLNVFHWHIVDDQSFPYQSERFPELSEQGAYDSSMVYTKEDIQRVVEYARDRGIRVIPEFDVPGHTRSWGNAFPNVLTECYRQDKVVGLGPMNPTKNATYKLLRDLFQEVQTWFPDKYFHIGGDEVELDCWRSNPELREYMNSHNLSVTQLHGLFMENAIPLLANDSEVVVWQEVFDEKVPLSKETIIHVWKGSWISEMVTILTAGHRLIFSSTWYLDALGSNWPDYYWADPRQMVFDVTFNSTLANGIVGGEACMWGEMVDDRNVMGRVWPRASAVAERLWSANTLGRRMRSIFDTIPLEVYQRIEEHTCRMIRRGIDAQPPSGPGFCIP</sequence>
<evidence type="ECO:0000313" key="17">
    <source>
        <dbReference type="Proteomes" id="UP001152562"/>
    </source>
</evidence>
<reference evidence="16" key="1">
    <citation type="submission" date="2022-05" db="EMBL/GenBank/DDBJ databases">
        <authorList>
            <person name="Okamura Y."/>
        </authorList>
    </citation>
    <scope>NUCLEOTIDE SEQUENCE</scope>
</reference>
<gene>
    <name evidence="16" type="ORF">PIBRA_LOCUS5821</name>
</gene>
<feature type="signal peptide" evidence="13">
    <location>
        <begin position="1"/>
        <end position="16"/>
    </location>
</feature>
<dbReference type="GO" id="GO:0006689">
    <property type="term" value="P:ganglioside catabolic process"/>
    <property type="evidence" value="ECO:0007669"/>
    <property type="project" value="TreeGrafter"/>
</dbReference>
<keyword evidence="4 10" id="KW-0378">Hydrolase</keyword>
<evidence type="ECO:0000256" key="12">
    <source>
        <dbReference type="PIRSR" id="PIRSR001093-2"/>
    </source>
</evidence>
<dbReference type="InterPro" id="IPR015883">
    <property type="entry name" value="Glyco_hydro_20_cat"/>
</dbReference>
<proteinExistence type="inferred from homology"/>
<evidence type="ECO:0000256" key="4">
    <source>
        <dbReference type="ARBA" id="ARBA00022801"/>
    </source>
</evidence>
<dbReference type="Gene3D" id="3.20.20.80">
    <property type="entry name" value="Glycosidases"/>
    <property type="match status" value="1"/>
</dbReference>
<dbReference type="PRINTS" id="PR00738">
    <property type="entry name" value="GLHYDRLASE20"/>
</dbReference>
<evidence type="ECO:0000256" key="7">
    <source>
        <dbReference type="ARBA" id="ARBA00023277"/>
    </source>
</evidence>
<keyword evidence="9" id="KW-0624">Polysaccharide degradation</keyword>
<feature type="domain" description="Beta-hexosaminidase eukaryotic type N-terminal" evidence="15">
    <location>
        <begin position="33"/>
        <end position="157"/>
    </location>
</feature>
<feature type="active site" description="Proton donor" evidence="11">
    <location>
        <position position="334"/>
    </location>
</feature>
<evidence type="ECO:0000259" key="14">
    <source>
        <dbReference type="Pfam" id="PF00728"/>
    </source>
</evidence>
<evidence type="ECO:0000256" key="5">
    <source>
        <dbReference type="ARBA" id="ARBA00023024"/>
    </source>
</evidence>
<dbReference type="PANTHER" id="PTHR22600">
    <property type="entry name" value="BETA-HEXOSAMINIDASE"/>
    <property type="match status" value="1"/>
</dbReference>
<dbReference type="GO" id="GO:0016020">
    <property type="term" value="C:membrane"/>
    <property type="evidence" value="ECO:0007669"/>
    <property type="project" value="TreeGrafter"/>
</dbReference>
<dbReference type="CDD" id="cd06562">
    <property type="entry name" value="GH20_HexA_HexB-like"/>
    <property type="match status" value="1"/>
</dbReference>
<accession>A0A9P0XAJ3</accession>
<dbReference type="InterPro" id="IPR029018">
    <property type="entry name" value="Hex-like_dom2"/>
</dbReference>
<dbReference type="Gene3D" id="3.30.379.10">
    <property type="entry name" value="Chitobiase/beta-hexosaminidase domain 2-like"/>
    <property type="match status" value="1"/>
</dbReference>
<evidence type="ECO:0000256" key="1">
    <source>
        <dbReference type="ARBA" id="ARBA00001231"/>
    </source>
</evidence>
<dbReference type="EC" id="3.2.1.52" evidence="10"/>
<keyword evidence="12" id="KW-1015">Disulfide bond</keyword>
<dbReference type="GO" id="GO:0004563">
    <property type="term" value="F:beta-N-acetylhexosaminidase activity"/>
    <property type="evidence" value="ECO:0007669"/>
    <property type="project" value="UniProtKB-EC"/>
</dbReference>
<feature type="disulfide bond" evidence="12">
    <location>
        <begin position="289"/>
        <end position="339"/>
    </location>
</feature>
<dbReference type="SUPFAM" id="SSF55545">
    <property type="entry name" value="beta-N-acetylhexosaminidase-like domain"/>
    <property type="match status" value="1"/>
</dbReference>
<dbReference type="GO" id="GO:0030203">
    <property type="term" value="P:glycosaminoglycan metabolic process"/>
    <property type="evidence" value="ECO:0007669"/>
    <property type="project" value="TreeGrafter"/>
</dbReference>
<evidence type="ECO:0000259" key="15">
    <source>
        <dbReference type="Pfam" id="PF14845"/>
    </source>
</evidence>
<keyword evidence="3 13" id="KW-0732">Signal</keyword>
<organism evidence="16 17">
    <name type="scientific">Pieris brassicae</name>
    <name type="common">White butterfly</name>
    <name type="synonym">Large white butterfly</name>
    <dbReference type="NCBI Taxonomy" id="7116"/>
    <lineage>
        <taxon>Eukaryota</taxon>
        <taxon>Metazoa</taxon>
        <taxon>Ecdysozoa</taxon>
        <taxon>Arthropoda</taxon>
        <taxon>Hexapoda</taxon>
        <taxon>Insecta</taxon>
        <taxon>Pterygota</taxon>
        <taxon>Neoptera</taxon>
        <taxon>Endopterygota</taxon>
        <taxon>Lepidoptera</taxon>
        <taxon>Glossata</taxon>
        <taxon>Ditrysia</taxon>
        <taxon>Papilionoidea</taxon>
        <taxon>Pieridae</taxon>
        <taxon>Pierinae</taxon>
        <taxon>Pieris</taxon>
    </lineage>
</organism>
<comment type="caution">
    <text evidence="16">The sequence shown here is derived from an EMBL/GenBank/DDBJ whole genome shotgun (WGS) entry which is preliminary data.</text>
</comment>
<dbReference type="AlphaFoldDB" id="A0A9P0XAJ3"/>
<dbReference type="Proteomes" id="UP001152562">
    <property type="component" value="Unassembled WGS sequence"/>
</dbReference>
<feature type="disulfide bond" evidence="12">
    <location>
        <begin position="63"/>
        <end position="117"/>
    </location>
</feature>
<comment type="catalytic activity">
    <reaction evidence="1 10">
        <text>Hydrolysis of terminal non-reducing N-acetyl-D-hexosamine residues in N-acetyl-beta-D-hexosaminides.</text>
        <dbReference type="EC" id="3.2.1.52"/>
    </reaction>
</comment>
<keyword evidence="5" id="KW-0146">Chitin degradation</keyword>
<feature type="disulfide bond" evidence="12">
    <location>
        <begin position="520"/>
        <end position="538"/>
    </location>
</feature>
<protein>
    <recommendedName>
        <fullName evidence="10">Beta-hexosaminidase</fullName>
        <ecNumber evidence="10">3.2.1.52</ecNumber>
    </recommendedName>
</protein>
<dbReference type="InterPro" id="IPR017853">
    <property type="entry name" value="GH"/>
</dbReference>
<name>A0A9P0XAJ3_PIEBR</name>
<evidence type="ECO:0000256" key="13">
    <source>
        <dbReference type="SAM" id="SignalP"/>
    </source>
</evidence>
<dbReference type="EMBL" id="CALOZG010000006">
    <property type="protein sequence ID" value="CAH4029035.1"/>
    <property type="molecule type" value="Genomic_DNA"/>
</dbReference>
<evidence type="ECO:0000313" key="16">
    <source>
        <dbReference type="EMBL" id="CAH4029035.1"/>
    </source>
</evidence>
<keyword evidence="8 10" id="KW-0326">Glycosidase</keyword>
<dbReference type="InterPro" id="IPR025705">
    <property type="entry name" value="Beta_hexosaminidase_sua/sub"/>
</dbReference>